<feature type="chain" id="PRO_5012027437" evidence="9">
    <location>
        <begin position="25"/>
        <end position="555"/>
    </location>
</feature>
<feature type="domain" description="Mechanosensitive ion channel transmembrane helices 2/3" evidence="12">
    <location>
        <begin position="331"/>
        <end position="369"/>
    </location>
</feature>
<evidence type="ECO:0000259" key="12">
    <source>
        <dbReference type="Pfam" id="PF21088"/>
    </source>
</evidence>
<reference evidence="13 14" key="1">
    <citation type="submission" date="2016-03" db="EMBL/GenBank/DDBJ databases">
        <title>Genome sequence of Pontibacter sp. nov., of the family cytophagaceae, isolated from marine sediment of the Yellow Sea, China.</title>
        <authorList>
            <person name="Zhang G."/>
            <person name="Zhang R."/>
        </authorList>
    </citation>
    <scope>NUCLEOTIDE SEQUENCE [LARGE SCALE GENOMIC DNA]</scope>
    <source>
        <strain evidence="13 14">S10-8</strain>
    </source>
</reference>
<dbReference type="Gene3D" id="2.30.30.60">
    <property type="match status" value="1"/>
</dbReference>
<dbReference type="STRING" id="1797110.A3841_05550"/>
<dbReference type="SUPFAM" id="SSF82689">
    <property type="entry name" value="Mechanosensitive channel protein MscS (YggB), C-terminal domain"/>
    <property type="match status" value="1"/>
</dbReference>
<comment type="similarity">
    <text evidence="2">Belongs to the MscS (TC 1.A.23) family.</text>
</comment>
<evidence type="ECO:0000256" key="2">
    <source>
        <dbReference type="ARBA" id="ARBA00008017"/>
    </source>
</evidence>
<dbReference type="InterPro" id="IPR049142">
    <property type="entry name" value="MS_channel_1st"/>
</dbReference>
<dbReference type="GO" id="GO:0008381">
    <property type="term" value="F:mechanosensitive monoatomic ion channel activity"/>
    <property type="evidence" value="ECO:0007669"/>
    <property type="project" value="UniProtKB-ARBA"/>
</dbReference>
<sequence length="555" mass="60778">MPYLSVRKLPLLLLLLGFLLHAFAFPTPSSAQETPGDTTESLQEATEATWPEDSLGRRTPKGTVDGFIEAVADENYPRAALYLNLDSTLQESQKGPELAQALQRMLDQRGRIMPLSWLSDDPNGYLEDDTGPNLDRVGTATVEGESFDVFVEKTAGPDGGPIWLFSSQTVKRTPLLEEEAAPPITDKVLPSVLEENKWGGVPIGHWLAMLASAVLAYLIAWCITAVVTYLIRLGWRKAREEPTLGIVKAFALPIRLYLAVWILVILSQEAGISIIVRQRFSELTVIIGLVAVLLLIWRLIDAVTNFSERRLIRRGNMAGISIALFLRRGAKIALIVLGTIAILGTLGFDVTTGLAALGIGGIALALGAQKTVENFVGSVTLIADQPIRVGDFCKVGETVGTVEQIGMRSTRIRTSERTIVTIPNGDFSSQRIENYAHRDRFLFNPVLRLKYDTTPDQIRSLLVTLCSILVSQPKVAEDPRVRFIEIGNDSLNLEVFTYILADDFNEFLQLKEELILQMMEAVHKGGKGFALPSQVLYLAGDKGGDGDKSPPAEGA</sequence>
<dbReference type="EMBL" id="LVWA01000012">
    <property type="protein sequence ID" value="OKL38814.1"/>
    <property type="molecule type" value="Genomic_DNA"/>
</dbReference>
<keyword evidence="14" id="KW-1185">Reference proteome</keyword>
<dbReference type="Pfam" id="PF21088">
    <property type="entry name" value="MS_channel_1st"/>
    <property type="match status" value="1"/>
</dbReference>
<keyword evidence="9" id="KW-0732">Signal</keyword>
<feature type="transmembrane region" description="Helical" evidence="8">
    <location>
        <begin position="206"/>
        <end position="235"/>
    </location>
</feature>
<dbReference type="SUPFAM" id="SSF82861">
    <property type="entry name" value="Mechanosensitive channel protein MscS (YggB), transmembrane region"/>
    <property type="match status" value="1"/>
</dbReference>
<dbReference type="SUPFAM" id="SSF50182">
    <property type="entry name" value="Sm-like ribonucleoproteins"/>
    <property type="match status" value="1"/>
</dbReference>
<feature type="domain" description="Mechanosensitive ion channel MscS" evidence="10">
    <location>
        <begin position="371"/>
        <end position="436"/>
    </location>
</feature>
<evidence type="ECO:0000256" key="3">
    <source>
        <dbReference type="ARBA" id="ARBA00022475"/>
    </source>
</evidence>
<feature type="region of interest" description="Disordered" evidence="7">
    <location>
        <begin position="29"/>
        <end position="61"/>
    </location>
</feature>
<evidence type="ECO:0000256" key="6">
    <source>
        <dbReference type="ARBA" id="ARBA00023136"/>
    </source>
</evidence>
<evidence type="ECO:0000256" key="7">
    <source>
        <dbReference type="SAM" id="MobiDB-lite"/>
    </source>
</evidence>
<comment type="caution">
    <text evidence="13">The sequence shown here is derived from an EMBL/GenBank/DDBJ whole genome shotgun (WGS) entry which is preliminary data.</text>
</comment>
<organism evidence="13 14">
    <name type="scientific">Pontibacter flavimaris</name>
    <dbReference type="NCBI Taxonomy" id="1797110"/>
    <lineage>
        <taxon>Bacteria</taxon>
        <taxon>Pseudomonadati</taxon>
        <taxon>Bacteroidota</taxon>
        <taxon>Cytophagia</taxon>
        <taxon>Cytophagales</taxon>
        <taxon>Hymenobacteraceae</taxon>
        <taxon>Pontibacter</taxon>
    </lineage>
</organism>
<feature type="compositionally biased region" description="Polar residues" evidence="7">
    <location>
        <begin position="29"/>
        <end position="46"/>
    </location>
</feature>
<feature type="transmembrane region" description="Helical" evidence="8">
    <location>
        <begin position="283"/>
        <end position="300"/>
    </location>
</feature>
<evidence type="ECO:0000259" key="10">
    <source>
        <dbReference type="Pfam" id="PF00924"/>
    </source>
</evidence>
<dbReference type="AlphaFoldDB" id="A0A1Q5P9D9"/>
<evidence type="ECO:0000256" key="8">
    <source>
        <dbReference type="SAM" id="Phobius"/>
    </source>
</evidence>
<protein>
    <submittedName>
        <fullName evidence="13">Mechanosensitive ion channel protein MscS</fullName>
    </submittedName>
</protein>
<keyword evidence="4 8" id="KW-0812">Transmembrane</keyword>
<gene>
    <name evidence="13" type="ORF">A3841_05550</name>
</gene>
<evidence type="ECO:0000256" key="9">
    <source>
        <dbReference type="SAM" id="SignalP"/>
    </source>
</evidence>
<dbReference type="Pfam" id="PF21082">
    <property type="entry name" value="MS_channel_3rd"/>
    <property type="match status" value="1"/>
</dbReference>
<dbReference type="InterPro" id="IPR011014">
    <property type="entry name" value="MscS_channel_TM-2"/>
</dbReference>
<dbReference type="InterPro" id="IPR049278">
    <property type="entry name" value="MS_channel_C"/>
</dbReference>
<name>A0A1Q5P9D9_9BACT</name>
<dbReference type="InterPro" id="IPR006685">
    <property type="entry name" value="MscS_channel_2nd"/>
</dbReference>
<dbReference type="PANTHER" id="PTHR30566">
    <property type="entry name" value="YNAI-RELATED MECHANOSENSITIVE ION CHANNEL"/>
    <property type="match status" value="1"/>
</dbReference>
<dbReference type="Proteomes" id="UP000186551">
    <property type="component" value="Unassembled WGS sequence"/>
</dbReference>
<dbReference type="Gene3D" id="1.10.287.1260">
    <property type="match status" value="1"/>
</dbReference>
<accession>A0A1Q5P9D9</accession>
<comment type="subcellular location">
    <subcellularLocation>
        <location evidence="1">Cell membrane</location>
        <topology evidence="1">Multi-pass membrane protein</topology>
    </subcellularLocation>
</comment>
<feature type="domain" description="Mechanosensitive ion channel MscS C-terminal" evidence="11">
    <location>
        <begin position="450"/>
        <end position="524"/>
    </location>
</feature>
<evidence type="ECO:0000313" key="13">
    <source>
        <dbReference type="EMBL" id="OKL38814.1"/>
    </source>
</evidence>
<evidence type="ECO:0000256" key="5">
    <source>
        <dbReference type="ARBA" id="ARBA00022989"/>
    </source>
</evidence>
<proteinExistence type="inferred from homology"/>
<keyword evidence="3" id="KW-1003">Cell membrane</keyword>
<dbReference type="GO" id="GO:0005886">
    <property type="term" value="C:plasma membrane"/>
    <property type="evidence" value="ECO:0007669"/>
    <property type="project" value="UniProtKB-SubCell"/>
</dbReference>
<evidence type="ECO:0000259" key="11">
    <source>
        <dbReference type="Pfam" id="PF21082"/>
    </source>
</evidence>
<keyword evidence="6 8" id="KW-0472">Membrane</keyword>
<dbReference type="InterPro" id="IPR011066">
    <property type="entry name" value="MscS_channel_C_sf"/>
</dbReference>
<evidence type="ECO:0000256" key="1">
    <source>
        <dbReference type="ARBA" id="ARBA00004651"/>
    </source>
</evidence>
<keyword evidence="5 8" id="KW-1133">Transmembrane helix</keyword>
<evidence type="ECO:0000256" key="4">
    <source>
        <dbReference type="ARBA" id="ARBA00022692"/>
    </source>
</evidence>
<dbReference type="InterPro" id="IPR023408">
    <property type="entry name" value="MscS_beta-dom_sf"/>
</dbReference>
<feature type="signal peptide" evidence="9">
    <location>
        <begin position="1"/>
        <end position="24"/>
    </location>
</feature>
<dbReference type="InterPro" id="IPR010920">
    <property type="entry name" value="LSM_dom_sf"/>
</dbReference>
<dbReference type="Gene3D" id="3.30.70.100">
    <property type="match status" value="1"/>
</dbReference>
<evidence type="ECO:0000313" key="14">
    <source>
        <dbReference type="Proteomes" id="UP000186551"/>
    </source>
</evidence>
<dbReference type="Pfam" id="PF00924">
    <property type="entry name" value="MS_channel_2nd"/>
    <property type="match status" value="1"/>
</dbReference>
<dbReference type="PANTHER" id="PTHR30566:SF5">
    <property type="entry name" value="MECHANOSENSITIVE ION CHANNEL PROTEIN 1, MITOCHONDRIAL-RELATED"/>
    <property type="match status" value="1"/>
</dbReference>